<gene>
    <name evidence="3" type="ORF">AFK71_00230</name>
</gene>
<protein>
    <submittedName>
        <fullName evidence="3">Acetoin utilization protein</fullName>
    </submittedName>
</protein>
<dbReference type="GO" id="GO:0005737">
    <property type="term" value="C:cytoplasm"/>
    <property type="evidence" value="ECO:0007669"/>
    <property type="project" value="TreeGrafter"/>
</dbReference>
<dbReference type="OrthoDB" id="9808367at2"/>
<comment type="caution">
    <text evidence="3">The sequence shown here is derived from an EMBL/GenBank/DDBJ whole genome shotgun (WGS) entry which is preliminary data.</text>
</comment>
<evidence type="ECO:0000259" key="2">
    <source>
        <dbReference type="Pfam" id="PF00850"/>
    </source>
</evidence>
<dbReference type="Gene3D" id="3.40.800.20">
    <property type="entry name" value="Histone deacetylase domain"/>
    <property type="match status" value="1"/>
</dbReference>
<dbReference type="PANTHER" id="PTHR10625">
    <property type="entry name" value="HISTONE DEACETYLASE HDAC1-RELATED"/>
    <property type="match status" value="1"/>
</dbReference>
<dbReference type="Proteomes" id="UP000036780">
    <property type="component" value="Unassembled WGS sequence"/>
</dbReference>
<dbReference type="PANTHER" id="PTHR10625:SF31">
    <property type="entry name" value="HISTONE DEACETYLASE DOMAIN-CONTAINING PROTEIN"/>
    <property type="match status" value="1"/>
</dbReference>
<dbReference type="EMBL" id="LGTO01000001">
    <property type="protein sequence ID" value="KNE22623.1"/>
    <property type="molecule type" value="Genomic_DNA"/>
</dbReference>
<dbReference type="RefSeq" id="WP_050349581.1">
    <property type="nucleotide sequence ID" value="NZ_BOSN01000011.1"/>
</dbReference>
<dbReference type="PRINTS" id="PR01270">
    <property type="entry name" value="HDASUPER"/>
</dbReference>
<dbReference type="Pfam" id="PF00850">
    <property type="entry name" value="Hist_deacetyl"/>
    <property type="match status" value="1"/>
</dbReference>
<evidence type="ECO:0000313" key="3">
    <source>
        <dbReference type="EMBL" id="KNE22623.1"/>
    </source>
</evidence>
<dbReference type="AlphaFoldDB" id="A0A0L0QWP5"/>
<keyword evidence="4" id="KW-1185">Reference proteome</keyword>
<comment type="similarity">
    <text evidence="1">Belongs to the histone deacetylase family.</text>
</comment>
<evidence type="ECO:0000313" key="4">
    <source>
        <dbReference type="Proteomes" id="UP000036780"/>
    </source>
</evidence>
<accession>A0A0L0QWP5</accession>
<evidence type="ECO:0000256" key="1">
    <source>
        <dbReference type="ARBA" id="ARBA00005947"/>
    </source>
</evidence>
<dbReference type="InterPro" id="IPR023801">
    <property type="entry name" value="His_deacetylse_dom"/>
</dbReference>
<dbReference type="InterPro" id="IPR000286">
    <property type="entry name" value="HDACs"/>
</dbReference>
<dbReference type="CDD" id="cd09996">
    <property type="entry name" value="HDAC_classII_1"/>
    <property type="match status" value="1"/>
</dbReference>
<dbReference type="GO" id="GO:0040029">
    <property type="term" value="P:epigenetic regulation of gene expression"/>
    <property type="evidence" value="ECO:0007669"/>
    <property type="project" value="TreeGrafter"/>
</dbReference>
<dbReference type="InterPro" id="IPR037138">
    <property type="entry name" value="His_deacetylse_dom_sf"/>
</dbReference>
<name>A0A0L0QWP5_VIRPA</name>
<dbReference type="SUPFAM" id="SSF52768">
    <property type="entry name" value="Arginase/deacetylase"/>
    <property type="match status" value="1"/>
</dbReference>
<proteinExistence type="inferred from homology"/>
<dbReference type="InterPro" id="IPR023696">
    <property type="entry name" value="Ureohydrolase_dom_sf"/>
</dbReference>
<feature type="domain" description="Histone deacetylase" evidence="2">
    <location>
        <begin position="35"/>
        <end position="324"/>
    </location>
</feature>
<dbReference type="GeneID" id="66868989"/>
<sequence length="366" mass="40816">MKKTGFIYDESYFWHQTGNGALNLSSGGWIQEDIHAENPETKRRVKNLLDRSKFIKEFQLIEPRTATKQDIEMNHDAAYIDRLKQLSDAGGGDAGEHAIVGPNSYEIALLSAGGVLTAVDAVMQGEVQNVYALTRPPGHHAEFGEGMGFCLVNNVAIGAKYLHKQYGLKRILILDWDVHHGNGTESAFYSNRDVLFISIHQENIFPKNRGEITYTGEGEGEGFNVNIELPAGTGNEGYQYAFEHVVEPIVNQFQPEFIFVSAGQDPSRFDPLGRMLVTAEGFYDMSLRMKQLAEKHCSGRLVACHEGGYSTAYVPFCTLKVMEALSGKKSGIDDPFDQGYHEGPLYPNQMEAVHKVIGVQRKYWDL</sequence>
<reference evidence="4" key="1">
    <citation type="submission" date="2015-07" db="EMBL/GenBank/DDBJ databases">
        <title>Fjat-10053 dsm26.</title>
        <authorList>
            <person name="Liu B."/>
            <person name="Wang J."/>
            <person name="Zhu Y."/>
            <person name="Liu G."/>
            <person name="Chen Q."/>
            <person name="Chen Z."/>
            <person name="Lan J."/>
            <person name="Che J."/>
            <person name="Ge C."/>
            <person name="Shi H."/>
            <person name="Pan Z."/>
            <person name="Liu X."/>
        </authorList>
    </citation>
    <scope>NUCLEOTIDE SEQUENCE [LARGE SCALE GENOMIC DNA]</scope>
    <source>
        <strain evidence="4">DSM 26</strain>
    </source>
</reference>
<organism evidence="3 4">
    <name type="scientific">Virgibacillus pantothenticus</name>
    <dbReference type="NCBI Taxonomy" id="1473"/>
    <lineage>
        <taxon>Bacteria</taxon>
        <taxon>Bacillati</taxon>
        <taxon>Bacillota</taxon>
        <taxon>Bacilli</taxon>
        <taxon>Bacillales</taxon>
        <taxon>Bacillaceae</taxon>
        <taxon>Virgibacillus</taxon>
    </lineage>
</organism>
<dbReference type="GO" id="GO:0004407">
    <property type="term" value="F:histone deacetylase activity"/>
    <property type="evidence" value="ECO:0007669"/>
    <property type="project" value="TreeGrafter"/>
</dbReference>
<dbReference type="PATRIC" id="fig|1473.5.peg.94"/>